<organism evidence="5 6">
    <name type="scientific">Fictibacillus nanhaiensis</name>
    <dbReference type="NCBI Taxonomy" id="742169"/>
    <lineage>
        <taxon>Bacteria</taxon>
        <taxon>Bacillati</taxon>
        <taxon>Bacillota</taxon>
        <taxon>Bacilli</taxon>
        <taxon>Bacillales</taxon>
        <taxon>Fictibacillaceae</taxon>
        <taxon>Fictibacillus</taxon>
    </lineage>
</organism>
<dbReference type="Pfam" id="PF00392">
    <property type="entry name" value="GntR"/>
    <property type="match status" value="1"/>
</dbReference>
<dbReference type="InterPro" id="IPR036388">
    <property type="entry name" value="WH-like_DNA-bd_sf"/>
</dbReference>
<evidence type="ECO:0000256" key="2">
    <source>
        <dbReference type="ARBA" id="ARBA00023125"/>
    </source>
</evidence>
<accession>A0ABS2ZRP6</accession>
<dbReference type="CDD" id="cd07377">
    <property type="entry name" value="WHTH_GntR"/>
    <property type="match status" value="1"/>
</dbReference>
<dbReference type="InterPro" id="IPR036390">
    <property type="entry name" value="WH_DNA-bd_sf"/>
</dbReference>
<gene>
    <name evidence="5" type="ORF">JYA63_14745</name>
</gene>
<keyword evidence="3" id="KW-0804">Transcription</keyword>
<dbReference type="SMART" id="SM00345">
    <property type="entry name" value="HTH_GNTR"/>
    <property type="match status" value="1"/>
</dbReference>
<dbReference type="Gene3D" id="1.10.10.10">
    <property type="entry name" value="Winged helix-like DNA-binding domain superfamily/Winged helix DNA-binding domain"/>
    <property type="match status" value="1"/>
</dbReference>
<evidence type="ECO:0000313" key="6">
    <source>
        <dbReference type="Proteomes" id="UP001296923"/>
    </source>
</evidence>
<keyword evidence="2" id="KW-0238">DNA-binding</keyword>
<keyword evidence="6" id="KW-1185">Reference proteome</keyword>
<dbReference type="Proteomes" id="UP001296923">
    <property type="component" value="Unassembled WGS sequence"/>
</dbReference>
<proteinExistence type="predicted"/>
<dbReference type="InterPro" id="IPR000524">
    <property type="entry name" value="Tscrpt_reg_HTH_GntR"/>
</dbReference>
<dbReference type="PANTHER" id="PTHR43537">
    <property type="entry name" value="TRANSCRIPTIONAL REGULATOR, GNTR FAMILY"/>
    <property type="match status" value="1"/>
</dbReference>
<comment type="caution">
    <text evidence="5">The sequence shown here is derived from an EMBL/GenBank/DDBJ whole genome shotgun (WGS) entry which is preliminary data.</text>
</comment>
<evidence type="ECO:0000313" key="5">
    <source>
        <dbReference type="EMBL" id="MBN3555534.1"/>
    </source>
</evidence>
<dbReference type="SUPFAM" id="SSF46785">
    <property type="entry name" value="Winged helix' DNA-binding domain"/>
    <property type="match status" value="1"/>
</dbReference>
<dbReference type="PROSITE" id="PS50949">
    <property type="entry name" value="HTH_GNTR"/>
    <property type="match status" value="1"/>
</dbReference>
<name>A0ABS2ZRP6_9BACL</name>
<reference evidence="5 6" key="1">
    <citation type="submission" date="2021-01" db="EMBL/GenBank/DDBJ databases">
        <title>Genome Sequencing of Type Strains.</title>
        <authorList>
            <person name="Lemaire J.F."/>
            <person name="Inderbitzin P."/>
            <person name="Collins S.B."/>
            <person name="Wespe N."/>
            <person name="Knight-Connoni V."/>
        </authorList>
    </citation>
    <scope>NUCLEOTIDE SEQUENCE [LARGE SCALE GENOMIC DNA]</scope>
    <source>
        <strain evidence="5 6">DSM 23009</strain>
    </source>
</reference>
<sequence length="118" mass="13605">MKTRSSDSVRRQIIHSIIEGKIGFHKLMPSERDFASQFNVGRPTIREALQRLEQNGWITTHKGMPATVNDYWQQGNIMTIVDMLQLEDEIPVDFIEHMLELRISLTPAYLKDAAEHNG</sequence>
<dbReference type="PANTHER" id="PTHR43537:SF52">
    <property type="entry name" value="FATTY ACID METABOLISM REGULATOR PROTEIN"/>
    <property type="match status" value="1"/>
</dbReference>
<dbReference type="EMBL" id="JAFHKR010000039">
    <property type="protein sequence ID" value="MBN3555534.1"/>
    <property type="molecule type" value="Genomic_DNA"/>
</dbReference>
<evidence type="ECO:0000256" key="1">
    <source>
        <dbReference type="ARBA" id="ARBA00023015"/>
    </source>
</evidence>
<evidence type="ECO:0000259" key="4">
    <source>
        <dbReference type="PROSITE" id="PS50949"/>
    </source>
</evidence>
<keyword evidence="1" id="KW-0805">Transcription regulation</keyword>
<dbReference type="PRINTS" id="PR00035">
    <property type="entry name" value="HTHGNTR"/>
</dbReference>
<dbReference type="RefSeq" id="WP_205726345.1">
    <property type="nucleotide sequence ID" value="NZ_JAFHKR010000039.1"/>
</dbReference>
<protein>
    <submittedName>
        <fullName evidence="5">FadR family transcriptional regulator</fullName>
    </submittedName>
</protein>
<feature type="domain" description="HTH gntR-type" evidence="4">
    <location>
        <begin position="3"/>
        <end position="71"/>
    </location>
</feature>
<evidence type="ECO:0000256" key="3">
    <source>
        <dbReference type="ARBA" id="ARBA00023163"/>
    </source>
</evidence>